<name>A0A381QE08_9ZZZZ</name>
<organism evidence="1">
    <name type="scientific">marine metagenome</name>
    <dbReference type="NCBI Taxonomy" id="408172"/>
    <lineage>
        <taxon>unclassified sequences</taxon>
        <taxon>metagenomes</taxon>
        <taxon>ecological metagenomes</taxon>
    </lineage>
</organism>
<protein>
    <submittedName>
        <fullName evidence="1">Uncharacterized protein</fullName>
    </submittedName>
</protein>
<evidence type="ECO:0000313" key="1">
    <source>
        <dbReference type="EMBL" id="SUZ76629.1"/>
    </source>
</evidence>
<dbReference type="Gene3D" id="2.60.120.620">
    <property type="entry name" value="q2cbj1_9rhob like domain"/>
    <property type="match status" value="1"/>
</dbReference>
<dbReference type="EMBL" id="UINC01001285">
    <property type="protein sequence ID" value="SUZ76629.1"/>
    <property type="molecule type" value="Genomic_DNA"/>
</dbReference>
<gene>
    <name evidence="1" type="ORF">METZ01_LOCUS29483</name>
</gene>
<proteinExistence type="predicted"/>
<dbReference type="AlphaFoldDB" id="A0A381QE08"/>
<accession>A0A381QE08</accession>
<reference evidence="1" key="1">
    <citation type="submission" date="2018-05" db="EMBL/GenBank/DDBJ databases">
        <authorList>
            <person name="Lanie J.A."/>
            <person name="Ng W.-L."/>
            <person name="Kazmierczak K.M."/>
            <person name="Andrzejewski T.M."/>
            <person name="Davidsen T.M."/>
            <person name="Wayne K.J."/>
            <person name="Tettelin H."/>
            <person name="Glass J.I."/>
            <person name="Rusch D."/>
            <person name="Podicherti R."/>
            <person name="Tsui H.-C.T."/>
            <person name="Winkler M.E."/>
        </authorList>
    </citation>
    <scope>NUCLEOTIDE SEQUENCE</scope>
</reference>
<sequence>MLYDHIVFPGAVEEIVDEMSMSMGDLQSKGNASSGAGKNVEVDWYGGGYVSNIEENVYYYFKRANSLNFGYDISYTEAVRWEKYSKGGSYSVRKELNHFYQNHLDRKLVAVVNMNDPFDPKEKGGNIVLYESTRKRTSLDDIFYQKKGAIAVFNVFTGYEIEEVKCEEGLTYLFCFCVGDKWR</sequence>